<evidence type="ECO:0000313" key="1">
    <source>
        <dbReference type="EMBL" id="GIZ52808.1"/>
    </source>
</evidence>
<gene>
    <name evidence="1" type="ORF">NCCP691_28220</name>
</gene>
<proteinExistence type="predicted"/>
<comment type="caution">
    <text evidence="1">The sequence shown here is derived from an EMBL/GenBank/DDBJ whole genome shotgun (WGS) entry which is preliminary data.</text>
</comment>
<accession>A0ABQ4Q6G6</accession>
<organism evidence="1 2">
    <name type="scientific">Noviherbaspirillum aridicola</name>
    <dbReference type="NCBI Taxonomy" id="2849687"/>
    <lineage>
        <taxon>Bacteria</taxon>
        <taxon>Pseudomonadati</taxon>
        <taxon>Pseudomonadota</taxon>
        <taxon>Betaproteobacteria</taxon>
        <taxon>Burkholderiales</taxon>
        <taxon>Oxalobacteraceae</taxon>
        <taxon>Noviherbaspirillum</taxon>
    </lineage>
</organism>
<dbReference type="Proteomes" id="UP000887222">
    <property type="component" value="Unassembled WGS sequence"/>
</dbReference>
<name>A0ABQ4Q6G6_9BURK</name>
<dbReference type="RefSeq" id="WP_220809227.1">
    <property type="nucleotide sequence ID" value="NZ_BPMK01000012.1"/>
</dbReference>
<keyword evidence="2" id="KW-1185">Reference proteome</keyword>
<sequence>MKPCCRPGDYVAATAIAAAPAGTGQRVGDPVQAAAGAWAAVLVALCRIGPGDDEEGLLAEAERRRGCYRQACSLAADARLRNRSAPSP</sequence>
<reference evidence="1 2" key="1">
    <citation type="journal article" date="2022" name="Int. J. Syst. Evol. Microbiol.">
        <title>Noviherbaspirillum aridicola sp. nov., isolated from an arid soil in Pakistan.</title>
        <authorList>
            <person name="Khan I.U."/>
            <person name="Saqib M."/>
            <person name="Amin A."/>
            <person name="Hussain F."/>
            <person name="Li L."/>
            <person name="Liu Y.H."/>
            <person name="Fang B.Z."/>
            <person name="Ahmed I."/>
            <person name="Li W.J."/>
        </authorList>
    </citation>
    <scope>NUCLEOTIDE SEQUENCE [LARGE SCALE GENOMIC DNA]</scope>
    <source>
        <strain evidence="1 2">NCCP-691</strain>
    </source>
</reference>
<evidence type="ECO:0000313" key="2">
    <source>
        <dbReference type="Proteomes" id="UP000887222"/>
    </source>
</evidence>
<dbReference type="EMBL" id="BPMK01000012">
    <property type="protein sequence ID" value="GIZ52808.1"/>
    <property type="molecule type" value="Genomic_DNA"/>
</dbReference>
<protein>
    <submittedName>
        <fullName evidence="1">Uncharacterized protein</fullName>
    </submittedName>
</protein>